<dbReference type="Pfam" id="PF20055">
    <property type="entry name" value="DUF6454"/>
    <property type="match status" value="1"/>
</dbReference>
<comment type="caution">
    <text evidence="1">The sequence shown here is derived from an EMBL/GenBank/DDBJ whole genome shotgun (WGS) entry which is preliminary data.</text>
</comment>
<protein>
    <submittedName>
        <fullName evidence="1">DUF6454 family protein</fullName>
    </submittedName>
</protein>
<name>A0ABW0KEP7_9BACL</name>
<organism evidence="1 2">
    <name type="scientific">Paenibacillus aestuarii</name>
    <dbReference type="NCBI Taxonomy" id="516965"/>
    <lineage>
        <taxon>Bacteria</taxon>
        <taxon>Bacillati</taxon>
        <taxon>Bacillota</taxon>
        <taxon>Bacilli</taxon>
        <taxon>Bacillales</taxon>
        <taxon>Paenibacillaceae</taxon>
        <taxon>Paenibacillus</taxon>
    </lineage>
</organism>
<dbReference type="RefSeq" id="WP_270881438.1">
    <property type="nucleotide sequence ID" value="NZ_JAQFVF010000050.1"/>
</dbReference>
<dbReference type="Proteomes" id="UP001596044">
    <property type="component" value="Unassembled WGS sequence"/>
</dbReference>
<accession>A0ABW0KEP7</accession>
<evidence type="ECO:0000313" key="2">
    <source>
        <dbReference type="Proteomes" id="UP001596044"/>
    </source>
</evidence>
<proteinExistence type="predicted"/>
<dbReference type="EMBL" id="JBHSMJ010000037">
    <property type="protein sequence ID" value="MFC5451542.1"/>
    <property type="molecule type" value="Genomic_DNA"/>
</dbReference>
<dbReference type="InterPro" id="IPR046312">
    <property type="entry name" value="DUF6454"/>
</dbReference>
<evidence type="ECO:0000313" key="1">
    <source>
        <dbReference type="EMBL" id="MFC5451542.1"/>
    </source>
</evidence>
<keyword evidence="2" id="KW-1185">Reference proteome</keyword>
<reference evidence="2" key="1">
    <citation type="journal article" date="2019" name="Int. J. Syst. Evol. Microbiol.">
        <title>The Global Catalogue of Microorganisms (GCM) 10K type strain sequencing project: providing services to taxonomists for standard genome sequencing and annotation.</title>
        <authorList>
            <consortium name="The Broad Institute Genomics Platform"/>
            <consortium name="The Broad Institute Genome Sequencing Center for Infectious Disease"/>
            <person name="Wu L."/>
            <person name="Ma J."/>
        </authorList>
    </citation>
    <scope>NUCLEOTIDE SEQUENCE [LARGE SCALE GENOMIC DNA]</scope>
    <source>
        <strain evidence="2">KACC 11904</strain>
    </source>
</reference>
<gene>
    <name evidence="1" type="ORF">ACFPOG_25395</name>
</gene>
<dbReference type="SUPFAM" id="SSF63825">
    <property type="entry name" value="YWTD domain"/>
    <property type="match status" value="1"/>
</dbReference>
<sequence length="284" mass="31970">MDNWQLHDAFRMLTRHTLWEQKARISVPFNHYHAQGMIRDGGLFYLSSVELLEAPAPCSDSSLGYDRTTGKGVGHLYVMDERGRLLHDLVLGEGAMYHPGGIDTDGSHLWIPVAEYRPHSQAIIYKVEIETMQVEEVFRVQDHIGGLICDRHSGTLIGHSWGSRKFYRWTPHGNVMEERNNSSHFIDYQDGQYIGGGCMLLSGIAELSTPVGHSGSAKVELGGLALLDTRTMTMVHEVPVTEYSVEGHVLTRNPVYVEYKDQVLRFYAVPDDGFGDMLIYETSI</sequence>